<dbReference type="InterPro" id="IPR010627">
    <property type="entry name" value="Prepilin_pept_A24_N"/>
</dbReference>
<dbReference type="RefSeq" id="WP_109760346.1">
    <property type="nucleotide sequence ID" value="NZ_CP034588.1"/>
</dbReference>
<feature type="transmembrane region" description="Helical" evidence="1">
    <location>
        <begin position="82"/>
        <end position="101"/>
    </location>
</feature>
<evidence type="ECO:0000259" key="2">
    <source>
        <dbReference type="Pfam" id="PF06750"/>
    </source>
</evidence>
<feature type="transmembrane region" description="Helical" evidence="1">
    <location>
        <begin position="181"/>
        <end position="210"/>
    </location>
</feature>
<evidence type="ECO:0000313" key="4">
    <source>
        <dbReference type="Proteomes" id="UP000245390"/>
    </source>
</evidence>
<evidence type="ECO:0000313" key="3">
    <source>
        <dbReference type="EMBL" id="PWK54939.1"/>
    </source>
</evidence>
<dbReference type="OrthoDB" id="9789291at2"/>
<dbReference type="PANTHER" id="PTHR30487:SF0">
    <property type="entry name" value="PREPILIN LEADER PEPTIDASE_N-METHYLTRANSFERASE-RELATED"/>
    <property type="match status" value="1"/>
</dbReference>
<dbReference type="GO" id="GO:0004190">
    <property type="term" value="F:aspartic-type endopeptidase activity"/>
    <property type="evidence" value="ECO:0007669"/>
    <property type="project" value="TreeGrafter"/>
</dbReference>
<dbReference type="Proteomes" id="UP000245390">
    <property type="component" value="Unassembled WGS sequence"/>
</dbReference>
<dbReference type="InterPro" id="IPR050882">
    <property type="entry name" value="Prepilin_peptidase/N-MTase"/>
</dbReference>
<name>A0A316G271_9RHOB</name>
<proteinExistence type="predicted"/>
<keyword evidence="1" id="KW-1133">Transmembrane helix</keyword>
<keyword evidence="1" id="KW-0472">Membrane</keyword>
<comment type="caution">
    <text evidence="3">The sequence shown here is derived from an EMBL/GenBank/DDBJ whole genome shotgun (WGS) entry which is preliminary data.</text>
</comment>
<accession>A0A316G271</accession>
<dbReference type="GO" id="GO:0005886">
    <property type="term" value="C:plasma membrane"/>
    <property type="evidence" value="ECO:0007669"/>
    <property type="project" value="TreeGrafter"/>
</dbReference>
<keyword evidence="1" id="KW-0812">Transmembrane</keyword>
<gene>
    <name evidence="3" type="ORF">C8D95_10925</name>
</gene>
<dbReference type="KEGG" id="salo:EF888_20175"/>
<dbReference type="Pfam" id="PF06750">
    <property type="entry name" value="A24_N_bact"/>
    <property type="match status" value="1"/>
</dbReference>
<evidence type="ECO:0000256" key="1">
    <source>
        <dbReference type="SAM" id="Phobius"/>
    </source>
</evidence>
<keyword evidence="4" id="KW-1185">Reference proteome</keyword>
<dbReference type="PANTHER" id="PTHR30487">
    <property type="entry name" value="TYPE 4 PREPILIN-LIKE PROTEINS LEADER PEPTIDE-PROCESSING ENZYME"/>
    <property type="match status" value="1"/>
</dbReference>
<feature type="domain" description="Prepilin peptidase A24 N-terminal" evidence="2">
    <location>
        <begin position="20"/>
        <end position="96"/>
    </location>
</feature>
<feature type="transmembrane region" description="Helical" evidence="1">
    <location>
        <begin position="136"/>
        <end position="169"/>
    </location>
</feature>
<feature type="transmembrane region" description="Helical" evidence="1">
    <location>
        <begin position="231"/>
        <end position="249"/>
    </location>
</feature>
<protein>
    <submittedName>
        <fullName evidence="3">Prepilin signal peptidase PulO-like enzyme (Type II secretory pathway)</fullName>
    </submittedName>
</protein>
<dbReference type="AlphaFoldDB" id="A0A316G271"/>
<dbReference type="GO" id="GO:0006465">
    <property type="term" value="P:signal peptide processing"/>
    <property type="evidence" value="ECO:0007669"/>
    <property type="project" value="TreeGrafter"/>
</dbReference>
<reference evidence="3 4" key="1">
    <citation type="submission" date="2018-05" db="EMBL/GenBank/DDBJ databases">
        <title>Genomic Encyclopedia of Type Strains, Phase IV (KMG-IV): sequencing the most valuable type-strain genomes for metagenomic binning, comparative biology and taxonomic classification.</title>
        <authorList>
            <person name="Goeker M."/>
        </authorList>
    </citation>
    <scope>NUCLEOTIDE SEQUENCE [LARGE SCALE GENOMIC DNA]</scope>
    <source>
        <strain evidence="3 4">DSM 103371</strain>
    </source>
</reference>
<organism evidence="3 4">
    <name type="scientific">Silicimonas algicola</name>
    <dbReference type="NCBI Taxonomy" id="1826607"/>
    <lineage>
        <taxon>Bacteria</taxon>
        <taxon>Pseudomonadati</taxon>
        <taxon>Pseudomonadota</taxon>
        <taxon>Alphaproteobacteria</taxon>
        <taxon>Rhodobacterales</taxon>
        <taxon>Paracoccaceae</taxon>
    </lineage>
</organism>
<sequence length="250" mass="26536">MPPLNDLLLVTTVILVVLAPMNASFLQCWADRARAGNTAVPQGRSQCDGCGRTLSTIDLVPILSWLWNRGRARCCGEKLHPTLLYSELLILVIALWGAVVVPWPLKIPTVLLASGLQAVVLLTGPHPKAARGFTGALTVLGLGIAAFFLDAPLAVHAGATLLGLALWVAARLQRAVAPDALFLLLPAGALTGFWGLALTGFIAIPLAFAFRALKPLAYPADQRRPVMPGEAVVMGLAAALWLVWLYFIAV</sequence>
<dbReference type="EMBL" id="QGGV01000009">
    <property type="protein sequence ID" value="PWK54939.1"/>
    <property type="molecule type" value="Genomic_DNA"/>
</dbReference>